<name>A0A9P0DZI5_NEZVI</name>
<dbReference type="PROSITE" id="PS50088">
    <property type="entry name" value="ANK_REPEAT"/>
    <property type="match status" value="4"/>
</dbReference>
<dbReference type="InterPro" id="IPR002110">
    <property type="entry name" value="Ankyrin_rpt"/>
</dbReference>
<evidence type="ECO:0000256" key="6">
    <source>
        <dbReference type="ARBA" id="ARBA00023043"/>
    </source>
</evidence>
<sequence>MSLETRSSSALFKRAEQLRRWEESETNRVPVLVNGRTKKIKFSAGCVFLAACKAGDRDEILRLLKKGADIDTHDVDGLSALHQACIDDNLELVEFLVENGADVNKGDNEGWTPLHATASCGFLSIARYLIEKGANVAAVNNDGELPVDVAESDEMEDMLQQQIEEMGIDADNARTEEERLMLADAKNWLSSGYLSEKPHPKTGALALHVSAAKGYLKVMDILIKAGADVDAQDLDGWTPLHAASHWGQKEAAEVLAEAHCDMNIRNCVGQTAFDVAETEMVRVLEELKKKQSTLPKDNNINRKKNVNKIPTIQKPLISDGLESKGSDKEDENENSSSDKVPSVQKVELKIHPQSAGPESPTKHEMQSSVEKKNRVNKEESQRLPSLADINNTVPNALVQNSKVKQQNETEEALSWRRPGSFRSRLQDQKPNISLKIGEKESPTGGSLPGDSGSTMRPPNAKSETPQEVVLRRTQSFEADEKFYRRYLELRAKINAGNSCPTLHSTPVRSASLKERRVQTREESSRMGVSVPTSTTVTSAPVVTTVSTPTTTSPQAAAPVRSVTPSTPSTPGGSKLSPANIFKNFFKSFVPPVRDEESETQRKAHAKRVRETRRSTQGVTLEEIKSAEQLVKKKQQQVLQQASQQLSNSEPTDEVVVKVHNVAPGPAKPLSSPEDGCPTSPVVSATLTKGNVSTTDERRPSWRLRVDNGSKFMLEDARKEGQSSNSTADVVKKTAVVTPVTETGDTTVTLPLRKPKLEEKETEKENESSRNAQATQAAIQRRRRPKRRSTGVVHVDMDEIDPERQSDVSGGLSNSGEDNTNTNNLESGDDSEATSRLKSVPSSVNSNNSSHERVLNENGEIIDYKKLYEESLIENDRLREKLHQTEEELKEVKTTSEKNALLAHRNSLSEAEKRERRAMERKLSEMEEELKQLEQLKCENQRLKDENGALIRVISKLSK</sequence>
<evidence type="ECO:0000256" key="7">
    <source>
        <dbReference type="ARBA" id="ARBA00023212"/>
    </source>
</evidence>
<feature type="compositionally biased region" description="Low complexity" evidence="15">
    <location>
        <begin position="768"/>
        <end position="778"/>
    </location>
</feature>
<feature type="compositionally biased region" description="Polar residues" evidence="15">
    <location>
        <begin position="451"/>
        <end position="465"/>
    </location>
</feature>
<keyword evidence="6 13" id="KW-0040">ANK repeat</keyword>
<dbReference type="PANTHER" id="PTHR24179">
    <property type="entry name" value="PROTEIN PHOSPHATASE 1 REGULATORY SUBUNIT 12"/>
    <property type="match status" value="1"/>
</dbReference>
<feature type="region of interest" description="Disordered" evidence="15">
    <location>
        <begin position="294"/>
        <end position="475"/>
    </location>
</feature>
<evidence type="ECO:0000313" key="17">
    <source>
        <dbReference type="EMBL" id="CAH1389677.1"/>
    </source>
</evidence>
<evidence type="ECO:0000256" key="15">
    <source>
        <dbReference type="SAM" id="MobiDB-lite"/>
    </source>
</evidence>
<evidence type="ECO:0000259" key="16">
    <source>
        <dbReference type="Pfam" id="PF15898"/>
    </source>
</evidence>
<dbReference type="InterPro" id="IPR031775">
    <property type="entry name" value="PRKG1_interact"/>
</dbReference>
<feature type="compositionally biased region" description="Polar residues" evidence="15">
    <location>
        <begin position="806"/>
        <end position="825"/>
    </location>
</feature>
<dbReference type="Pfam" id="PF12796">
    <property type="entry name" value="Ank_2"/>
    <property type="match status" value="2"/>
</dbReference>
<feature type="compositionally biased region" description="Basic and acidic residues" evidence="15">
    <location>
        <begin position="592"/>
        <end position="601"/>
    </location>
</feature>
<dbReference type="SUPFAM" id="SSF48403">
    <property type="entry name" value="Ankyrin repeat"/>
    <property type="match status" value="1"/>
</dbReference>
<feature type="compositionally biased region" description="Low complexity" evidence="15">
    <location>
        <begin position="838"/>
        <end position="848"/>
    </location>
</feature>
<dbReference type="InterPro" id="IPR017401">
    <property type="entry name" value="MYPT1/MYPT2/Mbs85"/>
</dbReference>
<evidence type="ECO:0000256" key="3">
    <source>
        <dbReference type="ARBA" id="ARBA00022490"/>
    </source>
</evidence>
<dbReference type="InterPro" id="IPR036770">
    <property type="entry name" value="Ankyrin_rpt-contain_sf"/>
</dbReference>
<evidence type="ECO:0000256" key="1">
    <source>
        <dbReference type="ARBA" id="ARBA00004245"/>
    </source>
</evidence>
<dbReference type="Gene3D" id="6.10.140.390">
    <property type="match status" value="1"/>
</dbReference>
<organism evidence="17 18">
    <name type="scientific">Nezara viridula</name>
    <name type="common">Southern green stink bug</name>
    <name type="synonym">Cimex viridulus</name>
    <dbReference type="NCBI Taxonomy" id="85310"/>
    <lineage>
        <taxon>Eukaryota</taxon>
        <taxon>Metazoa</taxon>
        <taxon>Ecdysozoa</taxon>
        <taxon>Arthropoda</taxon>
        <taxon>Hexapoda</taxon>
        <taxon>Insecta</taxon>
        <taxon>Pterygota</taxon>
        <taxon>Neoptera</taxon>
        <taxon>Paraneoptera</taxon>
        <taxon>Hemiptera</taxon>
        <taxon>Heteroptera</taxon>
        <taxon>Panheteroptera</taxon>
        <taxon>Pentatomomorpha</taxon>
        <taxon>Pentatomoidea</taxon>
        <taxon>Pentatomidae</taxon>
        <taxon>Pentatominae</taxon>
        <taxon>Nezara</taxon>
    </lineage>
</organism>
<dbReference type="GO" id="GO:0019901">
    <property type="term" value="F:protein kinase binding"/>
    <property type="evidence" value="ECO:0007669"/>
    <property type="project" value="InterPro"/>
</dbReference>
<evidence type="ECO:0000256" key="13">
    <source>
        <dbReference type="PROSITE-ProRule" id="PRU00023"/>
    </source>
</evidence>
<dbReference type="GO" id="GO:0004857">
    <property type="term" value="F:enzyme inhibitor activity"/>
    <property type="evidence" value="ECO:0007669"/>
    <property type="project" value="TreeGrafter"/>
</dbReference>
<feature type="compositionally biased region" description="Polar residues" evidence="15">
    <location>
        <begin position="388"/>
        <end position="406"/>
    </location>
</feature>
<gene>
    <name evidence="17" type="ORF">NEZAVI_LOCUS1038</name>
</gene>
<dbReference type="PROSITE" id="PS50297">
    <property type="entry name" value="ANK_REP_REGION"/>
    <property type="match status" value="4"/>
</dbReference>
<keyword evidence="4" id="KW-0597">Phosphoprotein</keyword>
<evidence type="ECO:0000313" key="18">
    <source>
        <dbReference type="Proteomes" id="UP001152798"/>
    </source>
</evidence>
<feature type="region of interest" description="Disordered" evidence="15">
    <location>
        <begin position="515"/>
        <end position="575"/>
    </location>
</feature>
<comment type="subunit">
    <text evidence="10">PP1 comprises a catalytic subunit, PPP1CA, PPP1CB or PPP1CC, and one or several targeting or regulatory subunits. PPP1R12B mediates binding to myosin. Isoform 3 and isoform 4 bind PPP1R12A, but not isoform 1 of PPP1R12B itself. Binds IL16.</text>
</comment>
<keyword evidence="3" id="KW-0963">Cytoplasm</keyword>
<feature type="repeat" description="ANK" evidence="13">
    <location>
        <begin position="202"/>
        <end position="234"/>
    </location>
</feature>
<feature type="compositionally biased region" description="Basic residues" evidence="15">
    <location>
        <begin position="779"/>
        <end position="788"/>
    </location>
</feature>
<feature type="repeat" description="ANK" evidence="13">
    <location>
        <begin position="76"/>
        <end position="108"/>
    </location>
</feature>
<keyword evidence="5" id="KW-0677">Repeat</keyword>
<feature type="repeat" description="ANK" evidence="13">
    <location>
        <begin position="109"/>
        <end position="141"/>
    </location>
</feature>
<keyword evidence="14" id="KW-0175">Coiled coil</keyword>
<dbReference type="CDD" id="cd21930">
    <property type="entry name" value="IPD_PPP1R12"/>
    <property type="match status" value="1"/>
</dbReference>
<dbReference type="SMART" id="SM00248">
    <property type="entry name" value="ANK"/>
    <property type="match status" value="5"/>
</dbReference>
<comment type="similarity">
    <text evidence="8">Belongs to the NRARP family.</text>
</comment>
<feature type="compositionally biased region" description="Basic and acidic residues" evidence="15">
    <location>
        <begin position="754"/>
        <end position="767"/>
    </location>
</feature>
<feature type="coiled-coil region" evidence="14">
    <location>
        <begin position="867"/>
        <end position="952"/>
    </location>
</feature>
<dbReference type="Proteomes" id="UP001152798">
    <property type="component" value="Chromosome 1"/>
</dbReference>
<feature type="region of interest" description="Disordered" evidence="15">
    <location>
        <begin position="741"/>
        <end position="851"/>
    </location>
</feature>
<evidence type="ECO:0000256" key="2">
    <source>
        <dbReference type="ARBA" id="ARBA00022473"/>
    </source>
</evidence>
<feature type="compositionally biased region" description="Low complexity" evidence="15">
    <location>
        <begin position="528"/>
        <end position="559"/>
    </location>
</feature>
<keyword evidence="18" id="KW-1185">Reference proteome</keyword>
<evidence type="ECO:0000256" key="5">
    <source>
        <dbReference type="ARBA" id="ARBA00022737"/>
    </source>
</evidence>
<dbReference type="FunFam" id="1.25.40.20:FF:000004">
    <property type="entry name" value="Phosphatase 1 regulatory subunit 12A"/>
    <property type="match status" value="1"/>
</dbReference>
<feature type="compositionally biased region" description="Basic and acidic residues" evidence="15">
    <location>
        <begin position="515"/>
        <end position="524"/>
    </location>
</feature>
<comment type="function">
    <text evidence="9">Regulates myosin phosphatase activity. Augments Ca(2+) sensitivity of the contractile apparatus.</text>
</comment>
<evidence type="ECO:0000256" key="8">
    <source>
        <dbReference type="ARBA" id="ARBA00038386"/>
    </source>
</evidence>
<evidence type="ECO:0000256" key="12">
    <source>
        <dbReference type="ARBA" id="ARBA00083252"/>
    </source>
</evidence>
<evidence type="ECO:0000256" key="10">
    <source>
        <dbReference type="ARBA" id="ARBA00065548"/>
    </source>
</evidence>
<comment type="subcellular location">
    <subcellularLocation>
        <location evidence="1">Cytoplasm</location>
        <location evidence="1">Cytoskeleton</location>
    </subcellularLocation>
</comment>
<feature type="region of interest" description="Disordered" evidence="15">
    <location>
        <begin position="592"/>
        <end position="617"/>
    </location>
</feature>
<accession>A0A9P0DZI5</accession>
<evidence type="ECO:0000256" key="11">
    <source>
        <dbReference type="ARBA" id="ARBA00072757"/>
    </source>
</evidence>
<dbReference type="GO" id="GO:0007165">
    <property type="term" value="P:signal transduction"/>
    <property type="evidence" value="ECO:0007669"/>
    <property type="project" value="InterPro"/>
</dbReference>
<dbReference type="GO" id="GO:0005737">
    <property type="term" value="C:cytoplasm"/>
    <property type="evidence" value="ECO:0007669"/>
    <property type="project" value="TreeGrafter"/>
</dbReference>
<feature type="domain" description="cGMP-dependent protein kinase interacting" evidence="16">
    <location>
        <begin position="862"/>
        <end position="958"/>
    </location>
</feature>
<dbReference type="AlphaFoldDB" id="A0A9P0DZI5"/>
<dbReference type="Gene3D" id="6.10.250.1820">
    <property type="match status" value="1"/>
</dbReference>
<reference evidence="17" key="1">
    <citation type="submission" date="2022-01" db="EMBL/GenBank/DDBJ databases">
        <authorList>
            <person name="King R."/>
        </authorList>
    </citation>
    <scope>NUCLEOTIDE SEQUENCE</scope>
</reference>
<protein>
    <recommendedName>
        <fullName evidence="11">Protein phosphatase 1 regulatory subunit 12B</fullName>
    </recommendedName>
    <alternativeName>
        <fullName evidence="12">Myosin phosphatase-targeting subunit 2</fullName>
    </alternativeName>
</protein>
<dbReference type="InterPro" id="IPR051226">
    <property type="entry name" value="PP1_Regulatory_Subunit"/>
</dbReference>
<evidence type="ECO:0000256" key="4">
    <source>
        <dbReference type="ARBA" id="ARBA00022553"/>
    </source>
</evidence>
<feature type="compositionally biased region" description="Polar residues" evidence="15">
    <location>
        <begin position="562"/>
        <end position="571"/>
    </location>
</feature>
<evidence type="ECO:0000256" key="9">
    <source>
        <dbReference type="ARBA" id="ARBA00059024"/>
    </source>
</evidence>
<keyword evidence="7" id="KW-0206">Cytoskeleton</keyword>
<dbReference type="FunFam" id="1.25.40.20:FF:000007">
    <property type="entry name" value="Phosphatase 1 regulatory subunit 12A"/>
    <property type="match status" value="1"/>
</dbReference>
<feature type="compositionally biased region" description="Low complexity" evidence="15">
    <location>
        <begin position="741"/>
        <end position="751"/>
    </location>
</feature>
<dbReference type="Gene3D" id="1.25.40.20">
    <property type="entry name" value="Ankyrin repeat-containing domain"/>
    <property type="match status" value="2"/>
</dbReference>
<dbReference type="GO" id="GO:0005856">
    <property type="term" value="C:cytoskeleton"/>
    <property type="evidence" value="ECO:0007669"/>
    <property type="project" value="UniProtKB-SubCell"/>
</dbReference>
<dbReference type="GO" id="GO:0019208">
    <property type="term" value="F:phosphatase regulator activity"/>
    <property type="evidence" value="ECO:0007669"/>
    <property type="project" value="InterPro"/>
</dbReference>
<dbReference type="PIRSF" id="PIRSF038141">
    <property type="entry name" value="PP1_12ABC_vert"/>
    <property type="match status" value="1"/>
</dbReference>
<dbReference type="Pfam" id="PF15898">
    <property type="entry name" value="PRKG1_interact"/>
    <property type="match status" value="1"/>
</dbReference>
<dbReference type="OrthoDB" id="19014at2759"/>
<evidence type="ECO:0000256" key="14">
    <source>
        <dbReference type="SAM" id="Coils"/>
    </source>
</evidence>
<dbReference type="EMBL" id="OV725077">
    <property type="protein sequence ID" value="CAH1389677.1"/>
    <property type="molecule type" value="Genomic_DNA"/>
</dbReference>
<keyword evidence="2" id="KW-0217">Developmental protein</keyword>
<feature type="repeat" description="ANK" evidence="13">
    <location>
        <begin position="235"/>
        <end position="267"/>
    </location>
</feature>
<feature type="compositionally biased region" description="Basic and acidic residues" evidence="15">
    <location>
        <begin position="360"/>
        <end position="381"/>
    </location>
</feature>
<dbReference type="PANTHER" id="PTHR24179:SF21">
    <property type="entry name" value="MYOSIN BINDING SUBUNIT, ISOFORM O"/>
    <property type="match status" value="1"/>
</dbReference>
<proteinExistence type="inferred from homology"/>